<protein>
    <submittedName>
        <fullName evidence="1">Uncharacterized protein</fullName>
    </submittedName>
</protein>
<evidence type="ECO:0000313" key="1">
    <source>
        <dbReference type="EMBL" id="SVD84617.1"/>
    </source>
</evidence>
<gene>
    <name evidence="1" type="ORF">METZ01_LOCUS437471</name>
</gene>
<sequence>MRLLINLEGESFNDPLRDVVDPSISYGNISLGNKIWKQAYLLSFCIDNKFTIFNPSFGNVAKYFQYFKHNTFQVCPRLINTSFGGELISNNHYIITRRIRILLKKIFNKKYRHYSAKGGKGINLDKLFLNNKKIFPQIISLEGWLIRGNVLLKKHSNIIRTIFKPDRHYTLKIDSLIKRLNNKYGMILGI</sequence>
<dbReference type="AlphaFoldDB" id="A0A382YMS3"/>
<feature type="non-terminal residue" evidence="1">
    <location>
        <position position="190"/>
    </location>
</feature>
<proteinExistence type="predicted"/>
<reference evidence="1" key="1">
    <citation type="submission" date="2018-05" db="EMBL/GenBank/DDBJ databases">
        <authorList>
            <person name="Lanie J.A."/>
            <person name="Ng W.-L."/>
            <person name="Kazmierczak K.M."/>
            <person name="Andrzejewski T.M."/>
            <person name="Davidsen T.M."/>
            <person name="Wayne K.J."/>
            <person name="Tettelin H."/>
            <person name="Glass J.I."/>
            <person name="Rusch D."/>
            <person name="Podicherti R."/>
            <person name="Tsui H.-C.T."/>
            <person name="Winkler M.E."/>
        </authorList>
    </citation>
    <scope>NUCLEOTIDE SEQUENCE</scope>
</reference>
<name>A0A382YMS3_9ZZZZ</name>
<dbReference type="EMBL" id="UINC01177146">
    <property type="protein sequence ID" value="SVD84617.1"/>
    <property type="molecule type" value="Genomic_DNA"/>
</dbReference>
<accession>A0A382YMS3</accession>
<organism evidence="1">
    <name type="scientific">marine metagenome</name>
    <dbReference type="NCBI Taxonomy" id="408172"/>
    <lineage>
        <taxon>unclassified sequences</taxon>
        <taxon>metagenomes</taxon>
        <taxon>ecological metagenomes</taxon>
    </lineage>
</organism>